<dbReference type="Pfam" id="PF00668">
    <property type="entry name" value="Condensation"/>
    <property type="match status" value="2"/>
</dbReference>
<evidence type="ECO:0000313" key="5">
    <source>
        <dbReference type="EMBL" id="MBP2184192.1"/>
    </source>
</evidence>
<dbReference type="CDD" id="cd17643">
    <property type="entry name" value="A_NRPS_Cytc1-like"/>
    <property type="match status" value="1"/>
</dbReference>
<dbReference type="Pfam" id="PF00975">
    <property type="entry name" value="Thioesterase"/>
    <property type="match status" value="1"/>
</dbReference>
<dbReference type="NCBIfam" id="NF003417">
    <property type="entry name" value="PRK04813.1"/>
    <property type="match status" value="2"/>
</dbReference>
<organism evidence="5 6">
    <name type="scientific">Amycolatopsis magusensis</name>
    <dbReference type="NCBI Taxonomy" id="882444"/>
    <lineage>
        <taxon>Bacteria</taxon>
        <taxon>Bacillati</taxon>
        <taxon>Actinomycetota</taxon>
        <taxon>Actinomycetes</taxon>
        <taxon>Pseudonocardiales</taxon>
        <taxon>Pseudonocardiaceae</taxon>
        <taxon>Amycolatopsis</taxon>
    </lineage>
</organism>
<dbReference type="InterPro" id="IPR001031">
    <property type="entry name" value="Thioesterase"/>
</dbReference>
<dbReference type="RefSeq" id="WP_209667245.1">
    <property type="nucleotide sequence ID" value="NZ_JAGGMS010000001.1"/>
</dbReference>
<dbReference type="SUPFAM" id="SSF47336">
    <property type="entry name" value="ACP-like"/>
    <property type="match status" value="2"/>
</dbReference>
<reference evidence="5 6" key="1">
    <citation type="submission" date="2021-03" db="EMBL/GenBank/DDBJ databases">
        <title>Sequencing the genomes of 1000 actinobacteria strains.</title>
        <authorList>
            <person name="Klenk H.-P."/>
        </authorList>
    </citation>
    <scope>NUCLEOTIDE SEQUENCE [LARGE SCALE GENOMIC DNA]</scope>
    <source>
        <strain evidence="5 6">DSM 45510</strain>
    </source>
</reference>
<evidence type="ECO:0000256" key="1">
    <source>
        <dbReference type="ARBA" id="ARBA00001957"/>
    </source>
</evidence>
<evidence type="ECO:0000259" key="4">
    <source>
        <dbReference type="PROSITE" id="PS50075"/>
    </source>
</evidence>
<gene>
    <name evidence="5" type="ORF">JOM49_005718</name>
</gene>
<dbReference type="CDD" id="cd19531">
    <property type="entry name" value="LCL_NRPS-like"/>
    <property type="match status" value="1"/>
</dbReference>
<dbReference type="Gene3D" id="3.30.559.10">
    <property type="entry name" value="Chloramphenicol acetyltransferase-like domain"/>
    <property type="match status" value="2"/>
</dbReference>
<dbReference type="CDD" id="cd05930">
    <property type="entry name" value="A_NRPS"/>
    <property type="match status" value="1"/>
</dbReference>
<keyword evidence="6" id="KW-1185">Reference proteome</keyword>
<dbReference type="PROSITE" id="PS50075">
    <property type="entry name" value="CARRIER"/>
    <property type="match status" value="2"/>
</dbReference>
<dbReference type="InterPro" id="IPR000873">
    <property type="entry name" value="AMP-dep_synth/lig_dom"/>
</dbReference>
<dbReference type="Gene3D" id="3.40.50.1820">
    <property type="entry name" value="alpha/beta hydrolase"/>
    <property type="match status" value="1"/>
</dbReference>
<dbReference type="InterPro" id="IPR006162">
    <property type="entry name" value="Ppantetheine_attach_site"/>
</dbReference>
<dbReference type="Pfam" id="PF00501">
    <property type="entry name" value="AMP-binding"/>
    <property type="match status" value="2"/>
</dbReference>
<dbReference type="InterPro" id="IPR010071">
    <property type="entry name" value="AA_adenyl_dom"/>
</dbReference>
<dbReference type="Gene3D" id="1.10.1200.10">
    <property type="entry name" value="ACP-like"/>
    <property type="match status" value="2"/>
</dbReference>
<dbReference type="SMART" id="SM00823">
    <property type="entry name" value="PKS_PP"/>
    <property type="match status" value="2"/>
</dbReference>
<evidence type="ECO:0000256" key="3">
    <source>
        <dbReference type="ARBA" id="ARBA00022553"/>
    </source>
</evidence>
<dbReference type="InterPro" id="IPR045851">
    <property type="entry name" value="AMP-bd_C_sf"/>
</dbReference>
<feature type="domain" description="Carrier" evidence="4">
    <location>
        <begin position="2058"/>
        <end position="2132"/>
    </location>
</feature>
<dbReference type="SUPFAM" id="SSF53474">
    <property type="entry name" value="alpha/beta-Hydrolases"/>
    <property type="match status" value="1"/>
</dbReference>
<dbReference type="Proteomes" id="UP000741013">
    <property type="component" value="Unassembled WGS sequence"/>
</dbReference>
<protein>
    <submittedName>
        <fullName evidence="5">Amino acid adenylation domain-containing protein</fullName>
    </submittedName>
</protein>
<dbReference type="InterPro" id="IPR023213">
    <property type="entry name" value="CAT-like_dom_sf"/>
</dbReference>
<dbReference type="InterPro" id="IPR036736">
    <property type="entry name" value="ACP-like_sf"/>
</dbReference>
<evidence type="ECO:0000313" key="6">
    <source>
        <dbReference type="Proteomes" id="UP000741013"/>
    </source>
</evidence>
<dbReference type="Pfam" id="PF00550">
    <property type="entry name" value="PP-binding"/>
    <property type="match status" value="2"/>
</dbReference>
<dbReference type="InterPro" id="IPR020806">
    <property type="entry name" value="PKS_PP-bd"/>
</dbReference>
<dbReference type="Gene3D" id="3.30.300.30">
    <property type="match status" value="2"/>
</dbReference>
<dbReference type="Gene3D" id="3.40.50.980">
    <property type="match status" value="2"/>
</dbReference>
<dbReference type="NCBIfam" id="TIGR01733">
    <property type="entry name" value="AA-adenyl-dom"/>
    <property type="match status" value="2"/>
</dbReference>
<dbReference type="SUPFAM" id="SSF56801">
    <property type="entry name" value="Acetyl-CoA synthetase-like"/>
    <property type="match status" value="2"/>
</dbReference>
<dbReference type="Pfam" id="PF13193">
    <property type="entry name" value="AMP-binding_C"/>
    <property type="match status" value="2"/>
</dbReference>
<dbReference type="InterPro" id="IPR029058">
    <property type="entry name" value="AB_hydrolase_fold"/>
</dbReference>
<accession>A0ABS4PXM7</accession>
<dbReference type="InterPro" id="IPR009081">
    <property type="entry name" value="PP-bd_ACP"/>
</dbReference>
<dbReference type="Gene3D" id="3.40.50.12780">
    <property type="entry name" value="N-terminal domain of ligase-like"/>
    <property type="match status" value="1"/>
</dbReference>
<dbReference type="InterPro" id="IPR001242">
    <property type="entry name" value="Condensation_dom"/>
</dbReference>
<dbReference type="InterPro" id="IPR042099">
    <property type="entry name" value="ANL_N_sf"/>
</dbReference>
<dbReference type="SUPFAM" id="SSF52777">
    <property type="entry name" value="CoA-dependent acyltransferases"/>
    <property type="match status" value="4"/>
</dbReference>
<dbReference type="PANTHER" id="PTHR45527">
    <property type="entry name" value="NONRIBOSOMAL PEPTIDE SYNTHETASE"/>
    <property type="match status" value="1"/>
</dbReference>
<dbReference type="PROSITE" id="PS00012">
    <property type="entry name" value="PHOSPHOPANTETHEINE"/>
    <property type="match status" value="2"/>
</dbReference>
<keyword evidence="3" id="KW-0597">Phosphoprotein</keyword>
<dbReference type="InterPro" id="IPR025110">
    <property type="entry name" value="AMP-bd_C"/>
</dbReference>
<comment type="cofactor">
    <cofactor evidence="1">
        <name>pantetheine 4'-phosphate</name>
        <dbReference type="ChEBI" id="CHEBI:47942"/>
    </cofactor>
</comment>
<feature type="domain" description="Carrier" evidence="4">
    <location>
        <begin position="1009"/>
        <end position="1083"/>
    </location>
</feature>
<dbReference type="PROSITE" id="PS00455">
    <property type="entry name" value="AMP_BINDING"/>
    <property type="match status" value="2"/>
</dbReference>
<evidence type="ECO:0000256" key="2">
    <source>
        <dbReference type="ARBA" id="ARBA00022450"/>
    </source>
</evidence>
<comment type="caution">
    <text evidence="5">The sequence shown here is derived from an EMBL/GenBank/DDBJ whole genome shotgun (WGS) entry which is preliminary data.</text>
</comment>
<dbReference type="Gene3D" id="2.30.38.10">
    <property type="entry name" value="Luciferase, Domain 3"/>
    <property type="match status" value="1"/>
</dbReference>
<sequence>MTMQETELYREELVRRRMAGSAAGNRLSIGHADRSAPLRLSFGQRQQWFLNRLDPGSPEYLVPLALRLRGPLDTGALKRVWAELVARHEILRTRYELAGDEPAQLVDPPAAPQWTDIEVADEAAALARAEEEALRPFDLEREHPLRLILLRIGAEDHLLLAVFHHIASDEVSQEVLLNELGALYVAFSSGRPSPLPPPAVQYADYAAWQRDFFSDQAMEQHLWYWRDQLADLPRLELPTDHPRPPVRGWRGASVPLVVPVATADRLRELARAGDATPFMVLLTAFQCLLARYTGQDDVTVGTVVSGRNHPELEGLLGYVMNSLALRMRIAGEPSFEDMLARNRVTVLEALDRQAVPFSRLVDELQPERDMSITPLFQVAFTLHALPVLGGELAGVRAEYVDLEWQVAKFDLALRLAELPDGSIGGHVEYATDLFDEATARRLAEHYSRLLESIAADPRTGVHELDVLPSDERSLLVRQAGRAEPDPVSRCLHEVFAEQAARTPDAVAVTCDGAELSYTELDRWSNRLAHHLRELGAAPETLVGVCLDRGVDLVPTLLGVTKSGAGYLPLDPAYPADRLRFMLEDAAAPLVVTTSAHLDLVREVHKGRIVVLDGEDAAALDAAPVTTPEPWSGPENLAYVIYTSGSTGKPKGVCVTHANVHGLLTAAQLHYGFGADDSWSMFHSYAFDVSVWEMWGALLHGGKLVVVPFTVSRSPEEFFDLLVRERVTVLSQTPSAFRALVAAAEADDPRLADLALSAVVFAGEKLEQRELAPWVQRFGLSRPALINMYGITETCVHSTFYALTEADLEPGAGNPVGHPLDGERIHLLDRHGNLVPTGMAGEMHVGGHGVARGYLGRPELTAERFVPDPFGAPGDRLYRSGDLARRLPDGSLEFLGRIDHQVKLRGFRIELGEIAAALGEHPAVRDAVVVLREDTPGDKRLVAYLVADETEAPDPGELRALVAKSLPDYMIPAAYVVLDRIPLTTNGKLDRRALPEPDAGSVRAAGEVTPPRTVTEARMASIWRDTLDTGTLGVHDGFFEIGGDSIRAVALVGALRSAGFDVSVRDIFEYRTVAQLAAYCDERSAPAPIDTPVEPFELISAEDRALVGPGISDAYPMSQVQTGMLVEMLAGGSDNIYHNISSFQVKDEQPFDFDALRDAASLVVERHEILRTSLHANEFSVPMQLVHTDAALSVGMRDLRGQEAQAQQTALRKFTAAERAALFDLARPPLIRVFAHVVEKGWWISITECHAVLEGWSFHSLLMEILTAYGKLRDGRNPELAALPEVRYADFIAAELASLDSAEDREYWRELVARQPKLELPQAWRDPEPGLPYRIDLPCADLVDGLRGLATSLGVSVKAVWHAAYLKVMSMLTDQEAFSTGLVCDTRPELLGADRVFGMYLNTVPFPYDRSAGTWRELIQATYAGQVELWPHRRFPLPEMHRDAGAAGSSDRLIETFFIYLDFHVMDLGLVDGETVIDDSPNEFGLTMGVMGDRLMLHARTDVVRRADGDRLIAMFRAVLEAMVADPGADARETCLPAGERELVLNAWNHTEKPLDSEGVVERVRAVAGRQPDAVAVSDDRETLTYGQLVGRASAISGQLADAGPGSLVAVLADPGARFVTAVLGVLGAGAAYIPLDTAAPEARSERLLTDSGARFVLVTPEHAGHAERAAAKTGARIVLLGDEEHRELLPPRGGEHDLAYVLYTSGSTGAPKGAMVHRRGMVNHLLSKVEDLTLTGTDSVVQNAPLTFDVSIWQMLAALLTGGRVRVVTPACAADPAALFGTVEAEGISVLEVVPSLLRAALDDWDSGAPVPPLGALRWLVVTGEALPPELCTRWFARFRSIPMVNAYGPTECSDDVTHAVLTEPLPEGAALVPIGRAIRNTRLYVLDGHRRPAPIGVPGELYVGGEGVGHGYLGDPERTAQAFVPDPFTGEGLLYRTGDRVRYRPDGQLEFIGRRDNQVKIRGQRVELGEVEAALRAVPGVRDAAAKAAGGRLIGYLVGEADREAVRAELAKTVPEHLVPSALLVLDALPLTANGKVDRKALPDPDRSQLAEEPAVAPRTATERRIAEVWGSVLGVAGIGVTDDFFAVGGDSIRTLTVVAGLRSAGFTVSVRDVFETRTIEALAARLESSSGDSGRALAWLRTRDTSPPLYCVHPQGGSAHWFLPLADRMGRSVAAFEAPDGVGEEPVDLTALAARYLSELQPEGRFALLGWSSGATLAWEMARRLADARTPASALILIDPIGDPAVSPEVVTSDVLTDRLAELCAQPDLEPSGEVQSLLRLAGLSADTADLETMRRQVYRARALTEAMYTYRYPAAGTPIRLVITDECAEERHGVLRGLSYPEYLNHWRELAGGGLTVHRMAGEHEEALRPRRAGELAALIQTLMSDGGTR</sequence>
<dbReference type="InterPro" id="IPR020845">
    <property type="entry name" value="AMP-binding_CS"/>
</dbReference>
<dbReference type="EMBL" id="JAGGMS010000001">
    <property type="protein sequence ID" value="MBP2184192.1"/>
    <property type="molecule type" value="Genomic_DNA"/>
</dbReference>
<proteinExistence type="predicted"/>
<dbReference type="Gene3D" id="3.30.559.30">
    <property type="entry name" value="Nonribosomal peptide synthetase, condensation domain"/>
    <property type="match status" value="2"/>
</dbReference>
<dbReference type="PANTHER" id="PTHR45527:SF1">
    <property type="entry name" value="FATTY ACID SYNTHASE"/>
    <property type="match status" value="1"/>
</dbReference>
<keyword evidence="2" id="KW-0596">Phosphopantetheine</keyword>
<name>A0ABS4PXM7_9PSEU</name>